<dbReference type="PATRIC" id="fig|1441730.3.peg.1792"/>
<comment type="subcellular location">
    <subcellularLocation>
        <location evidence="1">Cell envelope</location>
    </subcellularLocation>
</comment>
<dbReference type="InterPro" id="IPR002491">
    <property type="entry name" value="ABC_transptr_periplasmic_BD"/>
</dbReference>
<evidence type="ECO:0000256" key="3">
    <source>
        <dbReference type="ARBA" id="ARBA00022448"/>
    </source>
</evidence>
<feature type="domain" description="Fe/B12 periplasmic-binding" evidence="6">
    <location>
        <begin position="54"/>
        <end position="323"/>
    </location>
</feature>
<reference evidence="7 8" key="2">
    <citation type="journal article" date="2016" name="Genome Announc.">
        <title>Draft Genome Sequence of a Versatile Hydrocarbon-Degrading Bacterium, Rhodococcus pyridinivorans Strain KG-16, Collected from Oil Fields in India.</title>
        <authorList>
            <person name="Aggarwal R.K."/>
            <person name="Dawar C."/>
            <person name="Phanindranath R."/>
            <person name="Mutnuri L."/>
            <person name="Dayal A.M."/>
        </authorList>
    </citation>
    <scope>NUCLEOTIDE SEQUENCE [LARGE SCALE GENOMIC DNA]</scope>
    <source>
        <strain evidence="7 8">KG-16</strain>
    </source>
</reference>
<feature type="signal peptide" evidence="5">
    <location>
        <begin position="1"/>
        <end position="21"/>
    </location>
</feature>
<evidence type="ECO:0000259" key="6">
    <source>
        <dbReference type="PROSITE" id="PS50983"/>
    </source>
</evidence>
<dbReference type="RefSeq" id="WP_060651473.1">
    <property type="nucleotide sequence ID" value="NZ_AZXY01000003.1"/>
</dbReference>
<dbReference type="EMBL" id="AZXY01000003">
    <property type="protein sequence ID" value="KSZ59375.1"/>
    <property type="molecule type" value="Genomic_DNA"/>
</dbReference>
<dbReference type="AlphaFoldDB" id="A0A0V9UMZ0"/>
<accession>A0A0V9UMZ0</accession>
<name>A0A0V9UMZ0_9NOCA</name>
<dbReference type="GO" id="GO:1901678">
    <property type="term" value="P:iron coordination entity transport"/>
    <property type="evidence" value="ECO:0007669"/>
    <property type="project" value="UniProtKB-ARBA"/>
</dbReference>
<dbReference type="Gene3D" id="3.40.50.1980">
    <property type="entry name" value="Nitrogenase molybdenum iron protein domain"/>
    <property type="match status" value="2"/>
</dbReference>
<dbReference type="GO" id="GO:0030288">
    <property type="term" value="C:outer membrane-bounded periplasmic space"/>
    <property type="evidence" value="ECO:0007669"/>
    <property type="project" value="TreeGrafter"/>
</dbReference>
<dbReference type="SUPFAM" id="SSF53807">
    <property type="entry name" value="Helical backbone' metal receptor"/>
    <property type="match status" value="1"/>
</dbReference>
<evidence type="ECO:0000256" key="2">
    <source>
        <dbReference type="ARBA" id="ARBA00008814"/>
    </source>
</evidence>
<keyword evidence="3" id="KW-0813">Transport</keyword>
<comment type="caution">
    <text evidence="7">The sequence shown here is derived from an EMBL/GenBank/DDBJ whole genome shotgun (WGS) entry which is preliminary data.</text>
</comment>
<protein>
    <submittedName>
        <fullName evidence="7">ABC transporter substrate-binding protein</fullName>
    </submittedName>
</protein>
<evidence type="ECO:0000256" key="1">
    <source>
        <dbReference type="ARBA" id="ARBA00004196"/>
    </source>
</evidence>
<feature type="chain" id="PRO_5006898556" evidence="5">
    <location>
        <begin position="22"/>
        <end position="325"/>
    </location>
</feature>
<dbReference type="InterPro" id="IPR051313">
    <property type="entry name" value="Bact_iron-sidero_bind"/>
</dbReference>
<dbReference type="PROSITE" id="PS51257">
    <property type="entry name" value="PROKAR_LIPOPROTEIN"/>
    <property type="match status" value="1"/>
</dbReference>
<keyword evidence="4 5" id="KW-0732">Signal</keyword>
<dbReference type="PROSITE" id="PS50983">
    <property type="entry name" value="FE_B12_PBP"/>
    <property type="match status" value="1"/>
</dbReference>
<proteinExistence type="inferred from homology"/>
<comment type="similarity">
    <text evidence="2">Belongs to the bacterial solute-binding protein 8 family.</text>
</comment>
<evidence type="ECO:0000256" key="5">
    <source>
        <dbReference type="SAM" id="SignalP"/>
    </source>
</evidence>
<organism evidence="7 8">
    <name type="scientific">Rhodococcus pyridinivorans KG-16</name>
    <dbReference type="NCBI Taxonomy" id="1441730"/>
    <lineage>
        <taxon>Bacteria</taxon>
        <taxon>Bacillati</taxon>
        <taxon>Actinomycetota</taxon>
        <taxon>Actinomycetes</taxon>
        <taxon>Mycobacteriales</taxon>
        <taxon>Nocardiaceae</taxon>
        <taxon>Rhodococcus</taxon>
    </lineage>
</organism>
<sequence>MRRVVLSAVALVLFAVPSLVACSTDTDEPATAGGETVTVEHSYGTTTIEGTPERIVATSSQWLDALVELGVQPVAYYSAGSYGDDRGLYPWQTDVSPDAVALSPTAETSVPVEEVAALEPDLILGAWQIASQNEYDTISAVAPTIGPLGDTGVDRWDEQVRVLGEVLGRTDDAERIIADRNAEIEEAALPGLEGRTAALSQYVTNEQQVVVVADPDDGAAALFTQLGMTLPPALVAEGGASQGRVVLGPERVDALVADLLIILPRGGTEQDLMALPGFDRLPAVTGGGLAIVDFPTVVAFNTPSSLSIGYALDVIRPQLEAVANA</sequence>
<evidence type="ECO:0000313" key="8">
    <source>
        <dbReference type="Proteomes" id="UP000053060"/>
    </source>
</evidence>
<evidence type="ECO:0000313" key="7">
    <source>
        <dbReference type="EMBL" id="KSZ59375.1"/>
    </source>
</evidence>
<dbReference type="PANTHER" id="PTHR30532">
    <property type="entry name" value="IRON III DICITRATE-BINDING PERIPLASMIC PROTEIN"/>
    <property type="match status" value="1"/>
</dbReference>
<gene>
    <name evidence="7" type="ORF">Z045_08605</name>
</gene>
<reference evidence="8" key="1">
    <citation type="submission" date="2015-01" db="EMBL/GenBank/DDBJ databases">
        <title>Draft genome sequence of Rhodococcus pyridinivorans strain KG-16, a hydrocarbon-degrading bacterium.</title>
        <authorList>
            <person name="Aggarwal R.K."/>
            <person name="Dawar C."/>
        </authorList>
    </citation>
    <scope>NUCLEOTIDE SEQUENCE [LARGE SCALE GENOMIC DNA]</scope>
    <source>
        <strain evidence="8">KG-16</strain>
    </source>
</reference>
<dbReference type="Proteomes" id="UP000053060">
    <property type="component" value="Unassembled WGS sequence"/>
</dbReference>
<dbReference type="Pfam" id="PF01497">
    <property type="entry name" value="Peripla_BP_2"/>
    <property type="match status" value="1"/>
</dbReference>
<evidence type="ECO:0000256" key="4">
    <source>
        <dbReference type="ARBA" id="ARBA00022729"/>
    </source>
</evidence>
<dbReference type="PANTHER" id="PTHR30532:SF24">
    <property type="entry name" value="FERRIC ENTEROBACTIN-BINDING PERIPLASMIC PROTEIN FEPB"/>
    <property type="match status" value="1"/>
</dbReference>